<dbReference type="HAMAP" id="MF_00347">
    <property type="entry name" value="Polyphosphate_kinase"/>
    <property type="match status" value="1"/>
</dbReference>
<dbReference type="GO" id="GO:0009358">
    <property type="term" value="C:polyphosphate kinase complex"/>
    <property type="evidence" value="ECO:0007669"/>
    <property type="project" value="InterPro"/>
</dbReference>
<comment type="PTM">
    <text evidence="6 7">An intermediate of this reaction is the autophosphorylated ppk in which a phosphate is covalently linked to a histidine residue through a N-P bond.</text>
</comment>
<dbReference type="Pfam" id="PF17941">
    <property type="entry name" value="PP_kinase_C_1"/>
    <property type="match status" value="1"/>
</dbReference>
<feature type="domain" description="Polyphosphate kinase middle" evidence="9">
    <location>
        <begin position="156"/>
        <end position="337"/>
    </location>
</feature>
<dbReference type="GO" id="GO:0008976">
    <property type="term" value="F:polyphosphate kinase activity"/>
    <property type="evidence" value="ECO:0007669"/>
    <property type="project" value="UniProtKB-UniRule"/>
</dbReference>
<dbReference type="InterPro" id="IPR025198">
    <property type="entry name" value="PPK_N_dom"/>
</dbReference>
<feature type="domain" description="Polyphosphate kinase N-terminal" evidence="10">
    <location>
        <begin position="42"/>
        <end position="148"/>
    </location>
</feature>
<dbReference type="AlphaFoldDB" id="A0A4Z1C189"/>
<evidence type="ECO:0000256" key="8">
    <source>
        <dbReference type="SAM" id="MobiDB-lite"/>
    </source>
</evidence>
<dbReference type="InterPro" id="IPR041108">
    <property type="entry name" value="PP_kinase_C_1"/>
</dbReference>
<dbReference type="EC" id="2.7.4.1" evidence="6 7"/>
<proteinExistence type="inferred from homology"/>
<dbReference type="PANTHER" id="PTHR30218:SF0">
    <property type="entry name" value="POLYPHOSPHATE KINASE"/>
    <property type="match status" value="1"/>
</dbReference>
<feature type="active site" description="Phosphohistidine intermediate" evidence="6">
    <location>
        <position position="469"/>
    </location>
</feature>
<reference evidence="13 14" key="1">
    <citation type="submission" date="2019-04" db="EMBL/GenBank/DDBJ databases">
        <authorList>
            <person name="Park S."/>
            <person name="Yoon J.-H."/>
        </authorList>
    </citation>
    <scope>NUCLEOTIDE SEQUENCE [LARGE SCALE GENOMIC DNA]</scope>
    <source>
        <strain evidence="13 14">HJM-18</strain>
    </source>
</reference>
<keyword evidence="3 6" id="KW-0547">Nucleotide-binding</keyword>
<dbReference type="SUPFAM" id="SSF140356">
    <property type="entry name" value="PPK N-terminal domain-like"/>
    <property type="match status" value="1"/>
</dbReference>
<dbReference type="Pfam" id="PF13089">
    <property type="entry name" value="PP_kinase_N"/>
    <property type="match status" value="1"/>
</dbReference>
<dbReference type="Proteomes" id="UP000298325">
    <property type="component" value="Unassembled WGS sequence"/>
</dbReference>
<dbReference type="InterPro" id="IPR036830">
    <property type="entry name" value="PP_kinase_middle_dom_sf"/>
</dbReference>
<name>A0A4Z1C189_9GAMM</name>
<keyword evidence="2 6" id="KW-0808">Transferase</keyword>
<dbReference type="Gene3D" id="1.20.58.310">
    <property type="entry name" value="Polyphosphate kinase N-terminal domain"/>
    <property type="match status" value="1"/>
</dbReference>
<feature type="binding site" evidence="6">
    <location>
        <position position="595"/>
    </location>
    <ligand>
        <name>ATP</name>
        <dbReference type="ChEBI" id="CHEBI:30616"/>
    </ligand>
</feature>
<keyword evidence="4 6" id="KW-0418">Kinase</keyword>
<evidence type="ECO:0000313" key="13">
    <source>
        <dbReference type="EMBL" id="TGN38752.1"/>
    </source>
</evidence>
<organism evidence="13 14">
    <name type="scientific">Marinobacter confluentis</name>
    <dbReference type="NCBI Taxonomy" id="1697557"/>
    <lineage>
        <taxon>Bacteria</taxon>
        <taxon>Pseudomonadati</taxon>
        <taxon>Pseudomonadota</taxon>
        <taxon>Gammaproteobacteria</taxon>
        <taxon>Pseudomonadales</taxon>
        <taxon>Marinobacteraceae</taxon>
        <taxon>Marinobacter</taxon>
    </lineage>
</organism>
<accession>A0A4Z1C189</accession>
<dbReference type="InterPro" id="IPR024953">
    <property type="entry name" value="PP_kinase_middle"/>
</dbReference>
<dbReference type="GO" id="GO:0005524">
    <property type="term" value="F:ATP binding"/>
    <property type="evidence" value="ECO:0007669"/>
    <property type="project" value="UniProtKB-KW"/>
</dbReference>
<comment type="cofactor">
    <cofactor evidence="6">
        <name>Mg(2+)</name>
        <dbReference type="ChEBI" id="CHEBI:18420"/>
    </cofactor>
</comment>
<dbReference type="NCBIfam" id="TIGR03705">
    <property type="entry name" value="poly_P_kin"/>
    <property type="match status" value="1"/>
</dbReference>
<protein>
    <recommendedName>
        <fullName evidence="6 7">Polyphosphate kinase</fullName>
        <ecNumber evidence="6 7">2.7.4.1</ecNumber>
    </recommendedName>
    <alternativeName>
        <fullName evidence="6">ATP-polyphosphate phosphotransferase</fullName>
    </alternativeName>
    <alternativeName>
        <fullName evidence="6">Polyphosphoric acid kinase</fullName>
    </alternativeName>
</protein>
<dbReference type="GO" id="GO:0046872">
    <property type="term" value="F:metal ion binding"/>
    <property type="evidence" value="ECO:0007669"/>
    <property type="project" value="UniProtKB-KW"/>
</dbReference>
<dbReference type="OrthoDB" id="9761456at2"/>
<dbReference type="GO" id="GO:0006799">
    <property type="term" value="P:polyphosphate biosynthetic process"/>
    <property type="evidence" value="ECO:0007669"/>
    <property type="project" value="UniProtKB-UniRule"/>
</dbReference>
<dbReference type="RefSeq" id="WP_135803978.1">
    <property type="nucleotide sequence ID" value="NZ_SRPF01000004.1"/>
</dbReference>
<feature type="domain" description="Polyphosphate kinase C-terminal" evidence="12">
    <location>
        <begin position="365"/>
        <end position="529"/>
    </location>
</feature>
<evidence type="ECO:0000259" key="10">
    <source>
        <dbReference type="Pfam" id="PF13089"/>
    </source>
</evidence>
<dbReference type="InterPro" id="IPR036832">
    <property type="entry name" value="PPK_N_dom_sf"/>
</dbReference>
<feature type="compositionally biased region" description="Polar residues" evidence="8">
    <location>
        <begin position="1"/>
        <end position="10"/>
    </location>
</feature>
<dbReference type="SUPFAM" id="SSF56024">
    <property type="entry name" value="Phospholipase D/nuclease"/>
    <property type="match status" value="2"/>
</dbReference>
<keyword evidence="14" id="KW-1185">Reference proteome</keyword>
<evidence type="ECO:0000256" key="5">
    <source>
        <dbReference type="ARBA" id="ARBA00022840"/>
    </source>
</evidence>
<feature type="binding site" evidence="6">
    <location>
        <position position="80"/>
    </location>
    <ligand>
        <name>ATP</name>
        <dbReference type="ChEBI" id="CHEBI:30616"/>
    </ligand>
</feature>
<feature type="binding site" evidence="6">
    <location>
        <position position="439"/>
    </location>
    <ligand>
        <name>Mg(2+)</name>
        <dbReference type="ChEBI" id="CHEBI:18420"/>
    </ligand>
</feature>
<dbReference type="NCBIfam" id="NF003918">
    <property type="entry name" value="PRK05443.1-2"/>
    <property type="match status" value="1"/>
</dbReference>
<dbReference type="InterPro" id="IPR003414">
    <property type="entry name" value="PP_kinase"/>
</dbReference>
<keyword evidence="5 6" id="KW-0067">ATP-binding</keyword>
<gene>
    <name evidence="13" type="primary">ppk1</name>
    <name evidence="6" type="synonym">ppk</name>
    <name evidence="13" type="ORF">E5Q11_13510</name>
</gene>
<dbReference type="PANTHER" id="PTHR30218">
    <property type="entry name" value="POLYPHOSPHATE KINASE"/>
    <property type="match status" value="1"/>
</dbReference>
<feature type="domain" description="Polyphosphate kinase C-terminal" evidence="11">
    <location>
        <begin position="537"/>
        <end position="706"/>
    </location>
</feature>
<dbReference type="Gene3D" id="3.30.1840.10">
    <property type="entry name" value="Polyphosphate kinase middle domain"/>
    <property type="match status" value="1"/>
</dbReference>
<sequence length="718" mass="81427">MTTESANQENAVEPHTGSPSVPAPVELPEPDNDVNVAAAENYFNRELSQLQFNYRVLKQALDTTHPLLNRLMFCCIFSSNMDEFFEIRVAGLRQQIKYGRETLGSDGMMPEEVLGEISRVAHEYIHEQYEILNNVLIPEMERENIHFVRRREWTAEQADWVRHYFEDEILPVVSPIGLDPSHPFPRLVNKSLNFIVELDGKDAFGRETGMAIVPAPRSLPRLVRLPDEVCSGGENLVFLSSMIHAHAEELFPGMEVKGCYQFRLTRNADLELEEDLEDLASALRGELLSRRFGDGVRLEVADNCPEELVHFLLREFGLTDRDLYKVHGPVNLTRLMAVGGLVDRPDLTYSNFSPSIPRVIRSKDSMFDAIRKRPLLLLHPYENFSPVVDLLRQAAKDAQVLAIRQTLYRTGADSEIVEALMDAARRGKEVTAIIELRARFSEAENLELASRLQEAGVIVVYGVVGYKCHAKMILIVRREEGRLRRYVHLGTGNYHAGNARLYTDYSFMTCDESISDDVNKLFQQLTGMGKALKIKKLFHSPFTLHTRLLALVDREAELGAKGRIIFKFNALTERELIKALYRASRAGVKIDLIIRGVCCLRPEVPGLSDNIRVRSIIGRFLEHTRVYYFGNDGRPDVYCSSADGMERNLLNRVETAFPIEDPALSARLREDLDTYLADNCQSWILQSDGSYVQNQPAEGEERLASQLVLLERLTGTSQ</sequence>
<dbReference type="CDD" id="cd09168">
    <property type="entry name" value="PLDc_PaPPK1_C2_like"/>
    <property type="match status" value="1"/>
</dbReference>
<evidence type="ECO:0000256" key="7">
    <source>
        <dbReference type="RuleBase" id="RU003800"/>
    </source>
</evidence>
<evidence type="ECO:0000259" key="9">
    <source>
        <dbReference type="Pfam" id="PF02503"/>
    </source>
</evidence>
<evidence type="ECO:0000256" key="3">
    <source>
        <dbReference type="ARBA" id="ARBA00022741"/>
    </source>
</evidence>
<dbReference type="EMBL" id="SRPF01000004">
    <property type="protein sequence ID" value="TGN38752.1"/>
    <property type="molecule type" value="Genomic_DNA"/>
</dbReference>
<evidence type="ECO:0000256" key="1">
    <source>
        <dbReference type="ARBA" id="ARBA00022553"/>
    </source>
</evidence>
<keyword evidence="1 6" id="KW-0597">Phosphoprotein</keyword>
<comment type="catalytic activity">
    <reaction evidence="6 7">
        <text>[phosphate](n) + ATP = [phosphate](n+1) + ADP</text>
        <dbReference type="Rhea" id="RHEA:19573"/>
        <dbReference type="Rhea" id="RHEA-COMP:9859"/>
        <dbReference type="Rhea" id="RHEA-COMP:14280"/>
        <dbReference type="ChEBI" id="CHEBI:16838"/>
        <dbReference type="ChEBI" id="CHEBI:30616"/>
        <dbReference type="ChEBI" id="CHEBI:456216"/>
        <dbReference type="EC" id="2.7.4.1"/>
    </reaction>
</comment>
<keyword evidence="6" id="KW-0479">Metal-binding</keyword>
<dbReference type="NCBIfam" id="NF003921">
    <property type="entry name" value="PRK05443.2-2"/>
    <property type="match status" value="1"/>
</dbReference>
<dbReference type="Gene3D" id="3.30.870.10">
    <property type="entry name" value="Endonuclease Chain A"/>
    <property type="match status" value="2"/>
</dbReference>
<dbReference type="NCBIfam" id="NF003917">
    <property type="entry name" value="PRK05443.1-1"/>
    <property type="match status" value="1"/>
</dbReference>
<feature type="binding site" evidence="6">
    <location>
        <position position="623"/>
    </location>
    <ligand>
        <name>ATP</name>
        <dbReference type="ChEBI" id="CHEBI:30616"/>
    </ligand>
</feature>
<comment type="caution">
    <text evidence="13">The sequence shown here is derived from an EMBL/GenBank/DDBJ whole genome shotgun (WGS) entry which is preliminary data.</text>
</comment>
<evidence type="ECO:0000259" key="11">
    <source>
        <dbReference type="Pfam" id="PF13090"/>
    </source>
</evidence>
<comment type="similarity">
    <text evidence="6 7">Belongs to the polyphosphate kinase 1 (PPK1) family.</text>
</comment>
<evidence type="ECO:0000256" key="6">
    <source>
        <dbReference type="HAMAP-Rule" id="MF_00347"/>
    </source>
</evidence>
<feature type="binding site" evidence="6">
    <location>
        <position position="409"/>
    </location>
    <ligand>
        <name>Mg(2+)</name>
        <dbReference type="ChEBI" id="CHEBI:18420"/>
    </ligand>
</feature>
<dbReference type="InterPro" id="IPR025200">
    <property type="entry name" value="PPK_C_dom2"/>
</dbReference>
<feature type="binding site" evidence="6">
    <location>
        <position position="502"/>
    </location>
    <ligand>
        <name>ATP</name>
        <dbReference type="ChEBI" id="CHEBI:30616"/>
    </ligand>
</feature>
<evidence type="ECO:0000256" key="2">
    <source>
        <dbReference type="ARBA" id="ARBA00022679"/>
    </source>
</evidence>
<dbReference type="SUPFAM" id="SSF143724">
    <property type="entry name" value="PHP14-like"/>
    <property type="match status" value="1"/>
</dbReference>
<evidence type="ECO:0000256" key="4">
    <source>
        <dbReference type="ARBA" id="ARBA00022777"/>
    </source>
</evidence>
<feature type="region of interest" description="Disordered" evidence="8">
    <location>
        <begin position="1"/>
        <end position="29"/>
    </location>
</feature>
<dbReference type="PIRSF" id="PIRSF015589">
    <property type="entry name" value="PP_kinase"/>
    <property type="match status" value="1"/>
</dbReference>
<dbReference type="Pfam" id="PF02503">
    <property type="entry name" value="PP_kinase"/>
    <property type="match status" value="1"/>
</dbReference>
<comment type="function">
    <text evidence="6 7">Catalyzes the reversible transfer of the terminal phosphate of ATP to form a long-chain polyphosphate (polyP).</text>
</comment>
<dbReference type="Pfam" id="PF13090">
    <property type="entry name" value="PP_kinase_C"/>
    <property type="match status" value="1"/>
</dbReference>
<evidence type="ECO:0000313" key="14">
    <source>
        <dbReference type="Proteomes" id="UP000298325"/>
    </source>
</evidence>
<keyword evidence="6" id="KW-0460">Magnesium</keyword>
<evidence type="ECO:0000259" key="12">
    <source>
        <dbReference type="Pfam" id="PF17941"/>
    </source>
</evidence>